<protein>
    <recommendedName>
        <fullName evidence="1">DUF7869 domain-containing protein</fullName>
    </recommendedName>
</protein>
<dbReference type="AlphaFoldDB" id="A0AAE1HNF4"/>
<evidence type="ECO:0000313" key="3">
    <source>
        <dbReference type="Proteomes" id="UP001219518"/>
    </source>
</evidence>
<reference evidence="2" key="2">
    <citation type="journal article" date="2023" name="BMC Genomics">
        <title>Pest status, molecular evolution, and epigenetic factors derived from the genome assembly of Frankliniella fusca, a thysanopteran phytovirus vector.</title>
        <authorList>
            <person name="Catto M.A."/>
            <person name="Labadie P.E."/>
            <person name="Jacobson A.L."/>
            <person name="Kennedy G.G."/>
            <person name="Srinivasan R."/>
            <person name="Hunt B.G."/>
        </authorList>
    </citation>
    <scope>NUCLEOTIDE SEQUENCE</scope>
    <source>
        <strain evidence="2">PL_HMW_Pooled</strain>
    </source>
</reference>
<dbReference type="InterPro" id="IPR057191">
    <property type="entry name" value="DUF7869"/>
</dbReference>
<gene>
    <name evidence="2" type="ORF">KUF71_012729</name>
</gene>
<dbReference type="EMBL" id="JAHWGI010001195">
    <property type="protein sequence ID" value="KAK3924596.1"/>
    <property type="molecule type" value="Genomic_DNA"/>
</dbReference>
<evidence type="ECO:0000259" key="1">
    <source>
        <dbReference type="Pfam" id="PF25273"/>
    </source>
</evidence>
<dbReference type="PANTHER" id="PTHR10773">
    <property type="entry name" value="DNA-DIRECTED RNA POLYMERASES I, II, AND III SUBUNIT RPABC2"/>
    <property type="match status" value="1"/>
</dbReference>
<sequence length="286" mass="32510">MRRGGAATEQVLLRPLTTSPPSYPHSYGALGLSTYNLTIYDSTTKKTHCYMWSEIDGNRGANEIASCIYYHCLDVIPDTVKKIVLFSDSTTGQNRNSILAAMFLLLVQIHASIQTVEHVFLEVGHTRMEVDCKHSIIERKKLHIDKINVPSDWFDLIRKLGEPTPQYPLSRFSVTEMKGEYEAKHPGKVFFKKSLQEKGYSCLDFKRLGKAGKYDAANLSRHRKRLHVKPLPISKEKKNDLLKLLPLIPTSAHDFYKSIQVHGGDDDFYDMDSDEMTAEESDGEEL</sequence>
<accession>A0AAE1HNF4</accession>
<organism evidence="2 3">
    <name type="scientific">Frankliniella fusca</name>
    <dbReference type="NCBI Taxonomy" id="407009"/>
    <lineage>
        <taxon>Eukaryota</taxon>
        <taxon>Metazoa</taxon>
        <taxon>Ecdysozoa</taxon>
        <taxon>Arthropoda</taxon>
        <taxon>Hexapoda</taxon>
        <taxon>Insecta</taxon>
        <taxon>Pterygota</taxon>
        <taxon>Neoptera</taxon>
        <taxon>Paraneoptera</taxon>
        <taxon>Thysanoptera</taxon>
        <taxon>Terebrantia</taxon>
        <taxon>Thripoidea</taxon>
        <taxon>Thripidae</taxon>
        <taxon>Frankliniella</taxon>
    </lineage>
</organism>
<dbReference type="Proteomes" id="UP001219518">
    <property type="component" value="Unassembled WGS sequence"/>
</dbReference>
<name>A0AAE1HNF4_9NEOP</name>
<feature type="domain" description="DUF7869" evidence="1">
    <location>
        <begin position="81"/>
        <end position="166"/>
    </location>
</feature>
<reference evidence="2" key="1">
    <citation type="submission" date="2021-07" db="EMBL/GenBank/DDBJ databases">
        <authorList>
            <person name="Catto M.A."/>
            <person name="Jacobson A."/>
            <person name="Kennedy G."/>
            <person name="Labadie P."/>
            <person name="Hunt B.G."/>
            <person name="Srinivasan R."/>
        </authorList>
    </citation>
    <scope>NUCLEOTIDE SEQUENCE</scope>
    <source>
        <strain evidence="2">PL_HMW_Pooled</strain>
        <tissue evidence="2">Head</tissue>
    </source>
</reference>
<proteinExistence type="predicted"/>
<dbReference type="Pfam" id="PF25273">
    <property type="entry name" value="DUF7869"/>
    <property type="match status" value="1"/>
</dbReference>
<comment type="caution">
    <text evidence="2">The sequence shown here is derived from an EMBL/GenBank/DDBJ whole genome shotgun (WGS) entry which is preliminary data.</text>
</comment>
<evidence type="ECO:0000313" key="2">
    <source>
        <dbReference type="EMBL" id="KAK3924596.1"/>
    </source>
</evidence>
<keyword evidence="3" id="KW-1185">Reference proteome</keyword>
<dbReference type="PANTHER" id="PTHR10773:SF19">
    <property type="match status" value="1"/>
</dbReference>